<gene>
    <name evidence="1" type="ORF">VNO78_28243</name>
</gene>
<comment type="caution">
    <text evidence="1">The sequence shown here is derived from an EMBL/GenBank/DDBJ whole genome shotgun (WGS) entry which is preliminary data.</text>
</comment>
<protein>
    <submittedName>
        <fullName evidence="1">Uncharacterized protein</fullName>
    </submittedName>
</protein>
<dbReference type="AlphaFoldDB" id="A0AAN9XBF5"/>
<evidence type="ECO:0000313" key="2">
    <source>
        <dbReference type="Proteomes" id="UP001386955"/>
    </source>
</evidence>
<dbReference type="Proteomes" id="UP001386955">
    <property type="component" value="Unassembled WGS sequence"/>
</dbReference>
<keyword evidence="2" id="KW-1185">Reference proteome</keyword>
<reference evidence="1 2" key="1">
    <citation type="submission" date="2024-01" db="EMBL/GenBank/DDBJ databases">
        <title>The genomes of 5 underutilized Papilionoideae crops provide insights into root nodulation and disease resistanc.</title>
        <authorList>
            <person name="Jiang F."/>
        </authorList>
    </citation>
    <scope>NUCLEOTIDE SEQUENCE [LARGE SCALE GENOMIC DNA]</scope>
    <source>
        <strain evidence="1">DUOXIRENSHENG_FW03</strain>
        <tissue evidence="1">Leaves</tissue>
    </source>
</reference>
<name>A0AAN9XBF5_PSOTE</name>
<dbReference type="EMBL" id="JAYMYS010000007">
    <property type="protein sequence ID" value="KAK7387435.1"/>
    <property type="molecule type" value="Genomic_DNA"/>
</dbReference>
<evidence type="ECO:0000313" key="1">
    <source>
        <dbReference type="EMBL" id="KAK7387435.1"/>
    </source>
</evidence>
<accession>A0AAN9XBF5</accession>
<sequence length="72" mass="8241">MTNESVICKIYLSKLMAMSFIAYPTERYRIFNILMLFRILTKSDGSYIIAGFSLFQVRTSLVGQCKSVRGAF</sequence>
<organism evidence="1 2">
    <name type="scientific">Psophocarpus tetragonolobus</name>
    <name type="common">Winged bean</name>
    <name type="synonym">Dolichos tetragonolobus</name>
    <dbReference type="NCBI Taxonomy" id="3891"/>
    <lineage>
        <taxon>Eukaryota</taxon>
        <taxon>Viridiplantae</taxon>
        <taxon>Streptophyta</taxon>
        <taxon>Embryophyta</taxon>
        <taxon>Tracheophyta</taxon>
        <taxon>Spermatophyta</taxon>
        <taxon>Magnoliopsida</taxon>
        <taxon>eudicotyledons</taxon>
        <taxon>Gunneridae</taxon>
        <taxon>Pentapetalae</taxon>
        <taxon>rosids</taxon>
        <taxon>fabids</taxon>
        <taxon>Fabales</taxon>
        <taxon>Fabaceae</taxon>
        <taxon>Papilionoideae</taxon>
        <taxon>50 kb inversion clade</taxon>
        <taxon>NPAAA clade</taxon>
        <taxon>indigoferoid/millettioid clade</taxon>
        <taxon>Phaseoleae</taxon>
        <taxon>Psophocarpus</taxon>
    </lineage>
</organism>
<proteinExistence type="predicted"/>